<dbReference type="Pfam" id="PF01839">
    <property type="entry name" value="FG-GAP"/>
    <property type="match status" value="2"/>
</dbReference>
<dbReference type="SUPFAM" id="SSF69179">
    <property type="entry name" value="Integrin domains"/>
    <property type="match status" value="2"/>
</dbReference>
<feature type="repeat" description="FG-GAP" evidence="15">
    <location>
        <begin position="461"/>
        <end position="519"/>
    </location>
</feature>
<feature type="repeat" description="FG-GAP" evidence="15">
    <location>
        <begin position="524"/>
        <end position="585"/>
    </location>
</feature>
<name>A0A3B5MI12_9TELE</name>
<keyword evidence="7" id="KW-0106">Calcium</keyword>
<dbReference type="SMART" id="SM00327">
    <property type="entry name" value="VWA"/>
    <property type="match status" value="1"/>
</dbReference>
<evidence type="ECO:0000256" key="13">
    <source>
        <dbReference type="ARBA" id="ARBA00023170"/>
    </source>
</evidence>
<dbReference type="PANTHER" id="PTHR23220:SF118">
    <property type="entry name" value="INTEGRIN ALPHA-X"/>
    <property type="match status" value="1"/>
</dbReference>
<dbReference type="Ensembl" id="ENSXCOT00000021014.1">
    <property type="protein sequence ID" value="ENSXCOP00000020761.1"/>
    <property type="gene ID" value="ENSXCOG00000015565.1"/>
</dbReference>
<dbReference type="GO" id="GO:0005178">
    <property type="term" value="F:integrin binding"/>
    <property type="evidence" value="ECO:0007669"/>
    <property type="project" value="TreeGrafter"/>
</dbReference>
<dbReference type="InterPro" id="IPR013517">
    <property type="entry name" value="FG-GAP"/>
</dbReference>
<evidence type="ECO:0000256" key="14">
    <source>
        <dbReference type="ARBA" id="ARBA00023180"/>
    </source>
</evidence>
<evidence type="ECO:0000256" key="15">
    <source>
        <dbReference type="PROSITE-ProRule" id="PRU00803"/>
    </source>
</evidence>
<reference evidence="18" key="2">
    <citation type="submission" date="2025-09" db="UniProtKB">
        <authorList>
            <consortium name="Ensembl"/>
        </authorList>
    </citation>
    <scope>IDENTIFICATION</scope>
</reference>
<evidence type="ECO:0000256" key="6">
    <source>
        <dbReference type="ARBA" id="ARBA00022737"/>
    </source>
</evidence>
<evidence type="ECO:0000256" key="2">
    <source>
        <dbReference type="ARBA" id="ARBA00008054"/>
    </source>
</evidence>
<dbReference type="InterPro" id="IPR028994">
    <property type="entry name" value="Integrin_alpha_N"/>
</dbReference>
<evidence type="ECO:0000256" key="12">
    <source>
        <dbReference type="ARBA" id="ARBA00023157"/>
    </source>
</evidence>
<evidence type="ECO:0000256" key="1">
    <source>
        <dbReference type="ARBA" id="ARBA00004479"/>
    </source>
</evidence>
<keyword evidence="19" id="KW-1185">Reference proteome</keyword>
<reference evidence="18" key="1">
    <citation type="submission" date="2025-08" db="UniProtKB">
        <authorList>
            <consortium name="Ensembl"/>
        </authorList>
    </citation>
    <scope>IDENTIFICATION</scope>
</reference>
<dbReference type="GO" id="GO:0007229">
    <property type="term" value="P:integrin-mediated signaling pathway"/>
    <property type="evidence" value="ECO:0007669"/>
    <property type="project" value="UniProtKB-KW"/>
</dbReference>
<dbReference type="Pfam" id="PF08441">
    <property type="entry name" value="Integrin_A_Ig_1"/>
    <property type="match status" value="1"/>
</dbReference>
<evidence type="ECO:0000256" key="9">
    <source>
        <dbReference type="ARBA" id="ARBA00022989"/>
    </source>
</evidence>
<evidence type="ECO:0000313" key="18">
    <source>
        <dbReference type="Ensembl" id="ENSXCOP00000020761.1"/>
    </source>
</evidence>
<keyword evidence="12" id="KW-1015">Disulfide bond</keyword>
<dbReference type="Pfam" id="PF00092">
    <property type="entry name" value="VWA"/>
    <property type="match status" value="1"/>
</dbReference>
<evidence type="ECO:0000256" key="7">
    <source>
        <dbReference type="ARBA" id="ARBA00022837"/>
    </source>
</evidence>
<keyword evidence="6" id="KW-0677">Repeat</keyword>
<feature type="domain" description="VWFA" evidence="17">
    <location>
        <begin position="107"/>
        <end position="283"/>
    </location>
</feature>
<dbReference type="InterPro" id="IPR048285">
    <property type="entry name" value="Integrin_alpha_Ig-like_2"/>
</dbReference>
<keyword evidence="13 16" id="KW-0675">Receptor</keyword>
<dbReference type="Proteomes" id="UP000261380">
    <property type="component" value="Unplaced"/>
</dbReference>
<evidence type="ECO:0000256" key="11">
    <source>
        <dbReference type="ARBA" id="ARBA00023136"/>
    </source>
</evidence>
<keyword evidence="9" id="KW-1133">Transmembrane helix</keyword>
<evidence type="ECO:0000256" key="4">
    <source>
        <dbReference type="ARBA" id="ARBA00022723"/>
    </source>
</evidence>
<dbReference type="GO" id="GO:0033627">
    <property type="term" value="P:cell adhesion mediated by integrin"/>
    <property type="evidence" value="ECO:0007669"/>
    <property type="project" value="TreeGrafter"/>
</dbReference>
<dbReference type="Pfam" id="PF20805">
    <property type="entry name" value="Integrin_A_Ig_2"/>
    <property type="match status" value="1"/>
</dbReference>
<evidence type="ECO:0000256" key="8">
    <source>
        <dbReference type="ARBA" id="ARBA00022889"/>
    </source>
</evidence>
<sequence length="1025" mass="113012">FGYQVVQRQSDLLVSAPLLQYEGNKRGRIYQCNTGGSCKQRAAVNMSLGLAMANDPSTQNTMVCGPTIPRDCKTITMYNGLCYELNPDNTSVKSYPSATEECQTQTDIAFLLDGSGSVAGVDFRRMKTFVKNLIRTFLGRDTQFAITQFSSYPTTHYYFNTFRTSNWESQIDNILQLGGGTYTANAIKNVVDDVFSLQSGSRSNAKRILIVITDGASHDRQNLPIATQSADRKNILRFAIGVGNAFNSPEAKKELITIASQPADNFMFEVGSFDALDKIRDNLQAKIFSIEGSQTDGETLKQEMSQEGFRAAYVSGYIQMTMVGANQWKGGYKKYLLSNVLNTVSFEPSYIEPDSYLGYSMAVAKTNNGPLTILGAPRNQHKGFVMTVFKEQLRDQIRPFERQTGEYFGAEVCAMDVDSDGVTDLILISSPMYKDVDREGRVYVCELSGLSVVCYFDNPSQITTLRGDASVRGRFGSSLAVLPDINADTFNDLAVGAPLENDGQGSIYIFQGEGGRKINPTYSQRIAASAVQSGLKLFGISISQSSYDQSRDGLPDLAVGSKGKVVILRSRPVVTVTATVSFNPNLIPTQNPDCSKPLSSKATVCFTMKILTNKTHLAAQAQVNFTLTLDANRKIPNNRAEISKDVRHKSGSLSLNLNRKECIDVDFFIESCPEDALNPLNNELRFTFDGLPSGSNPRPSLSPQVQTTTFHYIGFEISCGADKVCEDNLKVDFNFTKSSVVKVGIDELLNVTVSVKNRGENSYNSRITLTYPVGLSYRKVTPLEGRIECNSVDSEDGVTKGKTVCSVDKPIFKSNSMAIFIVSYGFNTNSDLSRKIEVTAKATSDNERHSSSSEVDKKQEIDVKYSVFVTIESSLSYNNFTFGENAAQKPLEQKIKVKKDFSQIGSEISSIFKNITVFGPKEKRYRVSTQLQSSQIEISDHSQNLSVVMESDLNVPSLIKTVANSAFYHLMSRLNGLISQQDLEKLNYMFIFSCINYCDSVFTGLPTKINSPDAADPKRCCSCSD</sequence>
<evidence type="ECO:0000259" key="17">
    <source>
        <dbReference type="PROSITE" id="PS50234"/>
    </source>
</evidence>
<dbReference type="Gene3D" id="3.40.50.410">
    <property type="entry name" value="von Willebrand factor, type A domain"/>
    <property type="match status" value="1"/>
</dbReference>
<dbReference type="GeneTree" id="ENSGT00940000154838"/>
<comment type="subcellular location">
    <subcellularLocation>
        <location evidence="1 16">Membrane</location>
        <topology evidence="1 16">Single-pass type I membrane protein</topology>
    </subcellularLocation>
</comment>
<accession>A0A3B5MI12</accession>
<proteinExistence type="inferred from homology"/>
<dbReference type="PRINTS" id="PR01185">
    <property type="entry name" value="INTEGRINA"/>
</dbReference>
<dbReference type="GO" id="GO:0098609">
    <property type="term" value="P:cell-cell adhesion"/>
    <property type="evidence" value="ECO:0007669"/>
    <property type="project" value="TreeGrafter"/>
</dbReference>
<dbReference type="InterPro" id="IPR013519">
    <property type="entry name" value="Int_alpha_beta-p"/>
</dbReference>
<dbReference type="InterPro" id="IPR032695">
    <property type="entry name" value="Integrin_dom_sf"/>
</dbReference>
<dbReference type="InterPro" id="IPR036465">
    <property type="entry name" value="vWFA_dom_sf"/>
</dbReference>
<keyword evidence="10 16" id="KW-0401">Integrin</keyword>
<protein>
    <recommendedName>
        <fullName evidence="17">VWFA domain-containing protein</fullName>
    </recommendedName>
</protein>
<keyword evidence="3" id="KW-0812">Transmembrane</keyword>
<keyword evidence="8 16" id="KW-0130">Cell adhesion</keyword>
<keyword evidence="5" id="KW-0732">Signal</keyword>
<dbReference type="GO" id="GO:0046872">
    <property type="term" value="F:metal ion binding"/>
    <property type="evidence" value="ECO:0007669"/>
    <property type="project" value="UniProtKB-KW"/>
</dbReference>
<evidence type="ECO:0000256" key="10">
    <source>
        <dbReference type="ARBA" id="ARBA00023037"/>
    </source>
</evidence>
<dbReference type="SMART" id="SM00191">
    <property type="entry name" value="Int_alpha"/>
    <property type="match status" value="4"/>
</dbReference>
<dbReference type="PRINTS" id="PR00453">
    <property type="entry name" value="VWFADOMAIN"/>
</dbReference>
<dbReference type="SUPFAM" id="SSF69318">
    <property type="entry name" value="Integrin alpha N-terminal domain"/>
    <property type="match status" value="1"/>
</dbReference>
<feature type="repeat" description="FG-GAP" evidence="15">
    <location>
        <begin position="393"/>
        <end position="454"/>
    </location>
</feature>
<dbReference type="InterPro" id="IPR000413">
    <property type="entry name" value="Integrin_alpha"/>
</dbReference>
<dbReference type="GO" id="GO:0008305">
    <property type="term" value="C:integrin complex"/>
    <property type="evidence" value="ECO:0007669"/>
    <property type="project" value="InterPro"/>
</dbReference>
<comment type="similarity">
    <text evidence="2 16">Belongs to the integrin alpha chain family.</text>
</comment>
<dbReference type="GO" id="GO:0009897">
    <property type="term" value="C:external side of plasma membrane"/>
    <property type="evidence" value="ECO:0007669"/>
    <property type="project" value="TreeGrafter"/>
</dbReference>
<evidence type="ECO:0000256" key="16">
    <source>
        <dbReference type="RuleBase" id="RU003762"/>
    </source>
</evidence>
<evidence type="ECO:0000256" key="3">
    <source>
        <dbReference type="ARBA" id="ARBA00022692"/>
    </source>
</evidence>
<dbReference type="AlphaFoldDB" id="A0A3B5MI12"/>
<dbReference type="InterPro" id="IPR013649">
    <property type="entry name" value="Integrin_alpha_Ig-like_1"/>
</dbReference>
<keyword evidence="14" id="KW-0325">Glycoprotein</keyword>
<dbReference type="Gene3D" id="2.60.40.1460">
    <property type="entry name" value="Integrin domains. Chain A, domain 2"/>
    <property type="match status" value="1"/>
</dbReference>
<dbReference type="GO" id="GO:0007160">
    <property type="term" value="P:cell-matrix adhesion"/>
    <property type="evidence" value="ECO:0007669"/>
    <property type="project" value="TreeGrafter"/>
</dbReference>
<dbReference type="STRING" id="32473.ENSXCOP00000020761"/>
<organism evidence="18 19">
    <name type="scientific">Xiphophorus couchianus</name>
    <name type="common">Monterrey platyfish</name>
    <dbReference type="NCBI Taxonomy" id="32473"/>
    <lineage>
        <taxon>Eukaryota</taxon>
        <taxon>Metazoa</taxon>
        <taxon>Chordata</taxon>
        <taxon>Craniata</taxon>
        <taxon>Vertebrata</taxon>
        <taxon>Euteleostomi</taxon>
        <taxon>Actinopterygii</taxon>
        <taxon>Neopterygii</taxon>
        <taxon>Teleostei</taxon>
        <taxon>Neoteleostei</taxon>
        <taxon>Acanthomorphata</taxon>
        <taxon>Ovalentaria</taxon>
        <taxon>Atherinomorphae</taxon>
        <taxon>Cyprinodontiformes</taxon>
        <taxon>Poeciliidae</taxon>
        <taxon>Poeciliinae</taxon>
        <taxon>Xiphophorus</taxon>
    </lineage>
</organism>
<evidence type="ECO:0000256" key="5">
    <source>
        <dbReference type="ARBA" id="ARBA00022729"/>
    </source>
</evidence>
<keyword evidence="11" id="KW-0472">Membrane</keyword>
<dbReference type="PROSITE" id="PS51470">
    <property type="entry name" value="FG_GAP"/>
    <property type="match status" value="3"/>
</dbReference>
<dbReference type="Gene3D" id="2.60.40.1510">
    <property type="entry name" value="ntegrin, alpha v. Chain A, domain 3"/>
    <property type="match status" value="1"/>
</dbReference>
<evidence type="ECO:0000313" key="19">
    <source>
        <dbReference type="Proteomes" id="UP000261380"/>
    </source>
</evidence>
<dbReference type="SUPFAM" id="SSF53300">
    <property type="entry name" value="vWA-like"/>
    <property type="match status" value="1"/>
</dbReference>
<dbReference type="PROSITE" id="PS50234">
    <property type="entry name" value="VWFA"/>
    <property type="match status" value="1"/>
</dbReference>
<dbReference type="InterPro" id="IPR002035">
    <property type="entry name" value="VWF_A"/>
</dbReference>
<dbReference type="PANTHER" id="PTHR23220">
    <property type="entry name" value="INTEGRIN ALPHA"/>
    <property type="match status" value="1"/>
</dbReference>
<keyword evidence="4" id="KW-0479">Metal-binding</keyword>
<dbReference type="Gene3D" id="2.130.10.130">
    <property type="entry name" value="Integrin alpha, N-terminal"/>
    <property type="match status" value="1"/>
</dbReference>